<dbReference type="NCBIfam" id="TIGR02532">
    <property type="entry name" value="IV_pilin_GFxxxE"/>
    <property type="match status" value="1"/>
</dbReference>
<dbReference type="SUPFAM" id="SSF54523">
    <property type="entry name" value="Pili subunits"/>
    <property type="match status" value="1"/>
</dbReference>
<keyword evidence="4" id="KW-1185">Reference proteome</keyword>
<sequence length="248" mass="28216">MLRKDCGLKGFTLIELLVVIAIVAILAAILFPVFSRAREKARQASCASNLKQIGLAGLQYAQDYDERLFPIAYDDWSHYWWGYVDRANQTVDFSRGFLQPYMRNAQIKACPTFRENPNFAYGHLGYGYNYAYLSPMNPPTWTPIAVSLAQIANPAETVWIADAAQWRTWGAGAPVFEATGFLEPPSYFNPTFHGRHTEVGNVLWCDGHVKVFKPVFRPDPSFQPHRERLLGDIDRDGNFLTDELFDLQ</sequence>
<dbReference type="PROSITE" id="PS00409">
    <property type="entry name" value="PROKAR_NTER_METHYL"/>
    <property type="match status" value="1"/>
</dbReference>
<evidence type="ECO:0000259" key="2">
    <source>
        <dbReference type="Pfam" id="PF07596"/>
    </source>
</evidence>
<dbReference type="InterPro" id="IPR011453">
    <property type="entry name" value="DUF1559"/>
</dbReference>
<organism evidence="3 4">
    <name type="scientific">Candidatus Fervidibacter sacchari</name>
    <dbReference type="NCBI Taxonomy" id="1448929"/>
    <lineage>
        <taxon>Bacteria</taxon>
        <taxon>Candidatus Fervidibacterota</taxon>
        <taxon>Candidatus Fervidibacter</taxon>
    </lineage>
</organism>
<dbReference type="Proteomes" id="UP001204798">
    <property type="component" value="Unassembled WGS sequence"/>
</dbReference>
<evidence type="ECO:0000256" key="1">
    <source>
        <dbReference type="SAM" id="Phobius"/>
    </source>
</evidence>
<reference evidence="3 4" key="1">
    <citation type="submission" date="2022-08" db="EMBL/GenBank/DDBJ databases">
        <title>Bacterial and archaeal communities from various locations to study Microbial Dark Matter (Phase II).</title>
        <authorList>
            <person name="Stepanauskas R."/>
        </authorList>
    </citation>
    <scope>NUCLEOTIDE SEQUENCE [LARGE SCALE GENOMIC DNA]</scope>
    <source>
        <strain evidence="3 4">PD1</strain>
    </source>
</reference>
<dbReference type="Gene3D" id="3.30.700.10">
    <property type="entry name" value="Glycoprotein, Type 4 Pilin"/>
    <property type="match status" value="1"/>
</dbReference>
<dbReference type="InterPro" id="IPR027558">
    <property type="entry name" value="Pre_pil_HX9DG_C"/>
</dbReference>
<evidence type="ECO:0000313" key="4">
    <source>
        <dbReference type="Proteomes" id="UP001204798"/>
    </source>
</evidence>
<name>A0ABT2EML8_9BACT</name>
<dbReference type="RefSeq" id="WP_018195683.1">
    <property type="nucleotide sequence ID" value="NZ_CP130454.1"/>
</dbReference>
<dbReference type="InterPro" id="IPR045584">
    <property type="entry name" value="Pilin-like"/>
</dbReference>
<keyword evidence="1" id="KW-0472">Membrane</keyword>
<feature type="domain" description="DUF1559" evidence="2">
    <location>
        <begin position="36"/>
        <end position="72"/>
    </location>
</feature>
<dbReference type="Pfam" id="PF07596">
    <property type="entry name" value="SBP_bac_10"/>
    <property type="match status" value="1"/>
</dbReference>
<evidence type="ECO:0000313" key="3">
    <source>
        <dbReference type="EMBL" id="MCS3919202.1"/>
    </source>
</evidence>
<dbReference type="NCBIfam" id="TIGR04294">
    <property type="entry name" value="pre_pil_HX9DG"/>
    <property type="match status" value="1"/>
</dbReference>
<dbReference type="InterPro" id="IPR012902">
    <property type="entry name" value="N_methyl_site"/>
</dbReference>
<dbReference type="EMBL" id="JANUCP010000002">
    <property type="protein sequence ID" value="MCS3919202.1"/>
    <property type="molecule type" value="Genomic_DNA"/>
</dbReference>
<keyword evidence="1" id="KW-0812">Transmembrane</keyword>
<proteinExistence type="predicted"/>
<dbReference type="Pfam" id="PF07963">
    <property type="entry name" value="N_methyl"/>
    <property type="match status" value="1"/>
</dbReference>
<comment type="caution">
    <text evidence="3">The sequence shown here is derived from an EMBL/GenBank/DDBJ whole genome shotgun (WGS) entry which is preliminary data.</text>
</comment>
<dbReference type="PANTHER" id="PTHR30093">
    <property type="entry name" value="GENERAL SECRETION PATHWAY PROTEIN G"/>
    <property type="match status" value="1"/>
</dbReference>
<feature type="transmembrane region" description="Helical" evidence="1">
    <location>
        <begin position="12"/>
        <end position="34"/>
    </location>
</feature>
<keyword evidence="1" id="KW-1133">Transmembrane helix</keyword>
<protein>
    <submittedName>
        <fullName evidence="3">Prepilin-type N-terminal cleavage/methylation domain-containing protein/prepilin-type processing-associated H-X9-DG protein</fullName>
    </submittedName>
</protein>
<accession>A0ABT2EML8</accession>
<gene>
    <name evidence="3" type="ORF">M2350_001602</name>
</gene>